<evidence type="ECO:0000313" key="2">
    <source>
        <dbReference type="Proteomes" id="UP000259273"/>
    </source>
</evidence>
<comment type="caution">
    <text evidence="1">The sequence shown here is derived from an EMBL/GenBank/DDBJ whole genome shotgun (WGS) entry which is preliminary data.</text>
</comment>
<gene>
    <name evidence="1" type="ORF">DCP75_04165</name>
</gene>
<dbReference type="AlphaFoldDB" id="A0A3C1KJK1"/>
<proteinExistence type="predicted"/>
<sequence length="166" mass="17261">LGLATAPAVADTREAIESKSDAALDDLRRYSPGVKALLKKARGVLVFPDLVDMGFGAGGQYGEGALLVDGEPVAYYASSAGPAELPPGATRAAKVILFMTMDALVSFRNTVGWQVGLHGEVDLVQTAGGNVRLARARHPVLALSFSDKGIIEGADLNGSTINRIAR</sequence>
<organism evidence="1 2">
    <name type="scientific">Haliea salexigens</name>
    <dbReference type="NCBI Taxonomy" id="287487"/>
    <lineage>
        <taxon>Bacteria</taxon>
        <taxon>Pseudomonadati</taxon>
        <taxon>Pseudomonadota</taxon>
        <taxon>Gammaproteobacteria</taxon>
        <taxon>Cellvibrionales</taxon>
        <taxon>Halieaceae</taxon>
        <taxon>Haliea</taxon>
    </lineage>
</organism>
<feature type="non-terminal residue" evidence="1">
    <location>
        <position position="1"/>
    </location>
</feature>
<reference evidence="1 2" key="1">
    <citation type="journal article" date="2018" name="Nat. Biotechnol.">
        <title>A standardized bacterial taxonomy based on genome phylogeny substantially revises the tree of life.</title>
        <authorList>
            <person name="Parks D.H."/>
            <person name="Chuvochina M."/>
            <person name="Waite D.W."/>
            <person name="Rinke C."/>
            <person name="Skarshewski A."/>
            <person name="Chaumeil P.A."/>
            <person name="Hugenholtz P."/>
        </authorList>
    </citation>
    <scope>NUCLEOTIDE SEQUENCE [LARGE SCALE GENOMIC DNA]</scope>
    <source>
        <strain evidence="1">UBA9158</strain>
    </source>
</reference>
<evidence type="ECO:0000313" key="1">
    <source>
        <dbReference type="EMBL" id="HAN26909.1"/>
    </source>
</evidence>
<dbReference type="EMBL" id="DMND01000066">
    <property type="protein sequence ID" value="HAN26909.1"/>
    <property type="molecule type" value="Genomic_DNA"/>
</dbReference>
<dbReference type="Proteomes" id="UP000259273">
    <property type="component" value="Unassembled WGS sequence"/>
</dbReference>
<accession>A0A3C1KJK1</accession>
<dbReference type="STRING" id="1121937.GCA_000423125_03224"/>
<protein>
    <recommendedName>
        <fullName evidence="3">Ysc84 actin-binding domain-containing protein</fullName>
    </recommendedName>
</protein>
<evidence type="ECO:0008006" key="3">
    <source>
        <dbReference type="Google" id="ProtNLM"/>
    </source>
</evidence>
<name>A0A3C1KJK1_9GAMM</name>